<accession>A0A1G2C6T8</accession>
<dbReference type="AlphaFoldDB" id="A0A1G2C6T8"/>
<feature type="compositionally biased region" description="Basic and acidic residues" evidence="1">
    <location>
        <begin position="1"/>
        <end position="14"/>
    </location>
</feature>
<gene>
    <name evidence="2" type="ORF">A2122_02215</name>
</gene>
<feature type="region of interest" description="Disordered" evidence="1">
    <location>
        <begin position="1"/>
        <end position="70"/>
    </location>
</feature>
<feature type="compositionally biased region" description="Basic and acidic residues" evidence="1">
    <location>
        <begin position="26"/>
        <end position="44"/>
    </location>
</feature>
<evidence type="ECO:0000313" key="2">
    <source>
        <dbReference type="EMBL" id="OGY96489.1"/>
    </source>
</evidence>
<proteinExistence type="predicted"/>
<evidence type="ECO:0000313" key="3">
    <source>
        <dbReference type="Proteomes" id="UP000176648"/>
    </source>
</evidence>
<organism evidence="2 3">
    <name type="scientific">Candidatus Liptonbacteria bacterium GWB1_49_6</name>
    <dbReference type="NCBI Taxonomy" id="1798644"/>
    <lineage>
        <taxon>Bacteria</taxon>
        <taxon>Candidatus Liptoniibacteriota</taxon>
    </lineage>
</organism>
<name>A0A1G2C6T8_9BACT</name>
<protein>
    <submittedName>
        <fullName evidence="2">Uncharacterized protein</fullName>
    </submittedName>
</protein>
<evidence type="ECO:0000256" key="1">
    <source>
        <dbReference type="SAM" id="MobiDB-lite"/>
    </source>
</evidence>
<dbReference type="EMBL" id="MHKU01000030">
    <property type="protein sequence ID" value="OGY96489.1"/>
    <property type="molecule type" value="Genomic_DNA"/>
</dbReference>
<dbReference type="Proteomes" id="UP000176648">
    <property type="component" value="Unassembled WGS sequence"/>
</dbReference>
<comment type="caution">
    <text evidence="2">The sequence shown here is derived from an EMBL/GenBank/DDBJ whole genome shotgun (WGS) entry which is preliminary data.</text>
</comment>
<sequence length="70" mass="7519">MGMERNKERTKGRNENPSGTANLPSDGKKPHAEEPAGHEADRPASDGVPAKSKPEASPSDFARRYNPAGY</sequence>
<reference evidence="2 3" key="1">
    <citation type="journal article" date="2016" name="Nat. Commun.">
        <title>Thousands of microbial genomes shed light on interconnected biogeochemical processes in an aquifer system.</title>
        <authorList>
            <person name="Anantharaman K."/>
            <person name="Brown C.T."/>
            <person name="Hug L.A."/>
            <person name="Sharon I."/>
            <person name="Castelle C.J."/>
            <person name="Probst A.J."/>
            <person name="Thomas B.C."/>
            <person name="Singh A."/>
            <person name="Wilkins M.J."/>
            <person name="Karaoz U."/>
            <person name="Brodie E.L."/>
            <person name="Williams K.H."/>
            <person name="Hubbard S.S."/>
            <person name="Banfield J.F."/>
        </authorList>
    </citation>
    <scope>NUCLEOTIDE SEQUENCE [LARGE SCALE GENOMIC DNA]</scope>
</reference>